<evidence type="ECO:0000256" key="1">
    <source>
        <dbReference type="SAM" id="MobiDB-lite"/>
    </source>
</evidence>
<comment type="caution">
    <text evidence="2">The sequence shown here is derived from an EMBL/GenBank/DDBJ whole genome shotgun (WGS) entry which is preliminary data.</text>
</comment>
<dbReference type="Proteomes" id="UP000235388">
    <property type="component" value="Unassembled WGS sequence"/>
</dbReference>
<gene>
    <name evidence="2" type="ORF">PCANC_21711</name>
</gene>
<proteinExistence type="predicted"/>
<feature type="compositionally biased region" description="Basic and acidic residues" evidence="1">
    <location>
        <begin position="71"/>
        <end position="81"/>
    </location>
</feature>
<feature type="compositionally biased region" description="Acidic residues" evidence="1">
    <location>
        <begin position="46"/>
        <end position="56"/>
    </location>
</feature>
<name>A0A2N5SDT6_9BASI</name>
<reference evidence="2 3" key="1">
    <citation type="submission" date="2017-11" db="EMBL/GenBank/DDBJ databases">
        <title>De novo assembly and phasing of dikaryotic genomes from two isolates of Puccinia coronata f. sp. avenae, the causal agent of oat crown rust.</title>
        <authorList>
            <person name="Miller M.E."/>
            <person name="Zhang Y."/>
            <person name="Omidvar V."/>
            <person name="Sperschneider J."/>
            <person name="Schwessinger B."/>
            <person name="Raley C."/>
            <person name="Palmer J.M."/>
            <person name="Garnica D."/>
            <person name="Upadhyaya N."/>
            <person name="Rathjen J."/>
            <person name="Taylor J.M."/>
            <person name="Park R.F."/>
            <person name="Dodds P.N."/>
            <person name="Hirsch C.D."/>
            <person name="Kianian S.F."/>
            <person name="Figueroa M."/>
        </authorList>
    </citation>
    <scope>NUCLEOTIDE SEQUENCE [LARGE SCALE GENOMIC DNA]</scope>
    <source>
        <strain evidence="2">12NC29</strain>
    </source>
</reference>
<feature type="region of interest" description="Disordered" evidence="1">
    <location>
        <begin position="39"/>
        <end position="81"/>
    </location>
</feature>
<sequence>MNLVDVKHAWFDQSVFPSLRAINPSANLALHSQLPDFSGVSALPFDSDDDDEDSTPDNDQLMASPAPSHHSSKDKDGHGTS</sequence>
<protein>
    <submittedName>
        <fullName evidence="2">Uncharacterized protein</fullName>
    </submittedName>
</protein>
<dbReference type="EMBL" id="PGCJ01001021">
    <property type="protein sequence ID" value="PLW11403.1"/>
    <property type="molecule type" value="Genomic_DNA"/>
</dbReference>
<evidence type="ECO:0000313" key="3">
    <source>
        <dbReference type="Proteomes" id="UP000235388"/>
    </source>
</evidence>
<organism evidence="2 3">
    <name type="scientific">Puccinia coronata f. sp. avenae</name>
    <dbReference type="NCBI Taxonomy" id="200324"/>
    <lineage>
        <taxon>Eukaryota</taxon>
        <taxon>Fungi</taxon>
        <taxon>Dikarya</taxon>
        <taxon>Basidiomycota</taxon>
        <taxon>Pucciniomycotina</taxon>
        <taxon>Pucciniomycetes</taxon>
        <taxon>Pucciniales</taxon>
        <taxon>Pucciniaceae</taxon>
        <taxon>Puccinia</taxon>
    </lineage>
</organism>
<evidence type="ECO:0000313" key="2">
    <source>
        <dbReference type="EMBL" id="PLW11403.1"/>
    </source>
</evidence>
<accession>A0A2N5SDT6</accession>
<dbReference type="AlphaFoldDB" id="A0A2N5SDT6"/>
<keyword evidence="3" id="KW-1185">Reference proteome</keyword>